<sequence>MGRLTHGAGDRLLGLFLPRIEANAAYQCGPTYQAGGYPCWGRGITYAQCECRGGRVYQRWHTSCRTYNNYTGWSRTNLAC</sequence>
<dbReference type="RefSeq" id="WP_204000353.1">
    <property type="nucleotide sequence ID" value="NZ_BOPG01000043.1"/>
</dbReference>
<keyword evidence="2" id="KW-1185">Reference proteome</keyword>
<gene>
    <name evidence="1" type="ORF">Vau01_064240</name>
</gene>
<reference evidence="1" key="1">
    <citation type="submission" date="2021-01" db="EMBL/GenBank/DDBJ databases">
        <title>Whole genome shotgun sequence of Virgisporangium aurantiacum NBRC 16421.</title>
        <authorList>
            <person name="Komaki H."/>
            <person name="Tamura T."/>
        </authorList>
    </citation>
    <scope>NUCLEOTIDE SEQUENCE</scope>
    <source>
        <strain evidence="1">NBRC 16421</strain>
    </source>
</reference>
<evidence type="ECO:0000313" key="1">
    <source>
        <dbReference type="EMBL" id="GIJ58908.1"/>
    </source>
</evidence>
<protein>
    <submittedName>
        <fullName evidence="1">Uncharacterized protein</fullName>
    </submittedName>
</protein>
<accession>A0A8J3Z9P6</accession>
<proteinExistence type="predicted"/>
<dbReference type="Proteomes" id="UP000612585">
    <property type="component" value="Unassembled WGS sequence"/>
</dbReference>
<evidence type="ECO:0000313" key="2">
    <source>
        <dbReference type="Proteomes" id="UP000612585"/>
    </source>
</evidence>
<name>A0A8J3Z9P6_9ACTN</name>
<organism evidence="1 2">
    <name type="scientific">Virgisporangium aurantiacum</name>
    <dbReference type="NCBI Taxonomy" id="175570"/>
    <lineage>
        <taxon>Bacteria</taxon>
        <taxon>Bacillati</taxon>
        <taxon>Actinomycetota</taxon>
        <taxon>Actinomycetes</taxon>
        <taxon>Micromonosporales</taxon>
        <taxon>Micromonosporaceae</taxon>
        <taxon>Virgisporangium</taxon>
    </lineage>
</organism>
<dbReference type="EMBL" id="BOPG01000043">
    <property type="protein sequence ID" value="GIJ58908.1"/>
    <property type="molecule type" value="Genomic_DNA"/>
</dbReference>
<dbReference type="AlphaFoldDB" id="A0A8J3Z9P6"/>
<comment type="caution">
    <text evidence="1">The sequence shown here is derived from an EMBL/GenBank/DDBJ whole genome shotgun (WGS) entry which is preliminary data.</text>
</comment>